<feature type="compositionally biased region" description="Basic and acidic residues" evidence="8">
    <location>
        <begin position="91"/>
        <end position="101"/>
    </location>
</feature>
<feature type="compositionally biased region" description="Basic and acidic residues" evidence="8">
    <location>
        <begin position="148"/>
        <end position="163"/>
    </location>
</feature>
<dbReference type="SUPFAM" id="SSF101089">
    <property type="entry name" value="Phosphoprotein XD domain"/>
    <property type="match status" value="1"/>
</dbReference>
<feature type="compositionally biased region" description="Polar residues" evidence="8">
    <location>
        <begin position="193"/>
        <end position="207"/>
    </location>
</feature>
<evidence type="ECO:0000256" key="6">
    <source>
        <dbReference type="ARBA" id="ARBA00056126"/>
    </source>
</evidence>
<evidence type="ECO:0000256" key="3">
    <source>
        <dbReference type="ARBA" id="ARBA00022553"/>
    </source>
</evidence>
<proteinExistence type="inferred from homology"/>
<dbReference type="SUPFAM" id="SSF58034">
    <property type="entry name" value="Multimerization domain of the phosphoprotein from sendai virus"/>
    <property type="match status" value="1"/>
</dbReference>
<feature type="compositionally biased region" description="Basic and acidic residues" evidence="8">
    <location>
        <begin position="331"/>
        <end position="358"/>
    </location>
</feature>
<dbReference type="EMBL" id="KY684749">
    <property type="protein sequence ID" value="ARA15342.1"/>
    <property type="molecule type" value="Viral_cRNA"/>
</dbReference>
<accession>A0A1V0E139</accession>
<keyword evidence="3" id="KW-0597">Phosphoprotein</keyword>
<dbReference type="GO" id="GO:0003968">
    <property type="term" value="F:RNA-directed RNA polymerase activity"/>
    <property type="evidence" value="ECO:0007669"/>
    <property type="project" value="InterPro"/>
</dbReference>
<feature type="coiled-coil region" evidence="7">
    <location>
        <begin position="422"/>
        <end position="449"/>
    </location>
</feature>
<evidence type="ECO:0000313" key="10">
    <source>
        <dbReference type="EMBL" id="ARA15342.1"/>
    </source>
</evidence>
<comment type="function">
    <text evidence="6">Essential cofactor of the RNA polymerase L that plays a central role in the transcription and replication by forming the polymerase complex with RNA polymerase L and recruiting L to the genomic N-RNA template for RNA synthesis. Also plays a central role in the encapsidation of nascent RNA chains by forming the encapsidation complex with the nucleocapsid protein N (N-P complex). Acts as a chaperone for newly synthesized free N protein, so-called N0, allowing encapsidation of nascent RNA chains during replication. The nucleoprotein protein N prevents excessive phosphorylation of P, which leads to down-regulation of viral transcription/ replication. Participates, together with N, in the formation of viral factories (viroplasms), which are large inclusions in the host cytoplasm where replication takes place. Recruits host PI4KB and remodel the host endoplasmic reticulum membrane to form viral replication factories.</text>
</comment>
<feature type="compositionally biased region" description="Basic and acidic residues" evidence="8">
    <location>
        <begin position="67"/>
        <end position="83"/>
    </location>
</feature>
<dbReference type="InterPro" id="IPR002693">
    <property type="entry name" value="Paramyxo_PProtein_C"/>
</dbReference>
<dbReference type="Gene3D" id="1.10.8.10">
    <property type="entry name" value="DNA helicase RuvA subunit, C-terminal domain"/>
    <property type="match status" value="1"/>
</dbReference>
<dbReference type="GO" id="GO:0003723">
    <property type="term" value="F:RNA binding"/>
    <property type="evidence" value="ECO:0007669"/>
    <property type="project" value="InterPro"/>
</dbReference>
<feature type="compositionally biased region" description="Low complexity" evidence="8">
    <location>
        <begin position="315"/>
        <end position="329"/>
    </location>
</feature>
<feature type="region of interest" description="Disordered" evidence="8">
    <location>
        <begin position="1"/>
        <end position="22"/>
    </location>
</feature>
<evidence type="ECO:0000256" key="7">
    <source>
        <dbReference type="SAM" id="Coils"/>
    </source>
</evidence>
<feature type="region of interest" description="Disordered" evidence="8">
    <location>
        <begin position="39"/>
        <end position="358"/>
    </location>
</feature>
<keyword evidence="5 7" id="KW-0175">Coiled coil</keyword>
<reference evidence="11" key="1">
    <citation type="submission" date="2017-04" db="EMBL/GenBank/DDBJ databases">
        <title>Genome sequences of viral positives at UW Virology.</title>
        <authorList>
            <person name="Greninger A.L."/>
            <person name="Makhsous N."/>
            <person name="Kuypers J."/>
            <person name="Shean R.C."/>
            <person name="Jerome K.R."/>
        </authorList>
    </citation>
    <scope>NUCLEOTIDE SEQUENCE</scope>
    <source>
        <strain evidence="10">HPIV3/Seattle/USA/9G3/2009</strain>
        <strain evidence="11">HPIV3/Seattle/USA/9T8/2009</strain>
    </source>
</reference>
<feature type="domain" description="Paramyxovirinae P phosphoprotein C-terminal" evidence="9">
    <location>
        <begin position="355"/>
        <end position="602"/>
    </location>
</feature>
<sequence length="603" mass="67683">MESDAKNYQIMDSWEEESRDKSTNISSALNIIEFILSTDPQEDLSENDTINTRTQQLSATICQPEIKPTETSKKDSGSTDKNRQSGSSHEYTTEAKDRNIDQETVQRGSGRRGSSDSRAEAVVSGGISRSITDSKNGTQNTENIDLNEIGKMDKDSIEGKMRQSTDVPSEISRSDGIFTTEQSRNSDHGRSLESISTPDTRSINVVTAATPDDEEEILMRNSRMKKSSVTHQEDDKRIKKGGKGKDWFKKSKDTDNQISTSDHRTTSKGQKKISKTTTTNTDTKGQTETQTEPSETQPLSWNLTIDNNTDRAEQTSTTPPTATPRSTSTKESIRTNSESKPKTQKTNGKERKDTEESNRFTERAITLLQNLGVIQSTSKLDLYQDKRVVCVANVLNNVDTASKIDFLAGLVIGVSMDNDTKLIQIQNEMLNLKADLKKMDESHRRLIENQREQLSLITSLISNLKIMTERGGKKDQNESNERVSMIKTKLKEEKIKKTRFDPLMEAQGIDKNIPDLYRHAGNTLENDLQVKSEILSSYNESNATRLIPKKVSSTMRSLVAVINNSNLSQSTKQSYINELKHCKSDEEVSELMDMFNEDVNNCQ</sequence>
<dbReference type="InterPro" id="IPR016075">
    <property type="entry name" value="RNA_pol_Pprot-P_XD_paramyxovir"/>
</dbReference>
<dbReference type="GO" id="GO:0019079">
    <property type="term" value="P:viral genome replication"/>
    <property type="evidence" value="ECO:0007669"/>
    <property type="project" value="InterPro"/>
</dbReference>
<evidence type="ECO:0000313" key="11">
    <source>
        <dbReference type="EMBL" id="ARB07483.1"/>
    </source>
</evidence>
<evidence type="ECO:0000256" key="8">
    <source>
        <dbReference type="SAM" id="MobiDB-lite"/>
    </source>
</evidence>
<comment type="similarity">
    <text evidence="1">Belongs to the respirovirus P protein family.</text>
</comment>
<feature type="compositionally biased region" description="Low complexity" evidence="8">
    <location>
        <begin position="275"/>
        <end position="298"/>
    </location>
</feature>
<evidence type="ECO:0000256" key="1">
    <source>
        <dbReference type="ARBA" id="ARBA00007522"/>
    </source>
</evidence>
<organism evidence="11">
    <name type="scientific">Human respirovirus 3</name>
    <dbReference type="NCBI Taxonomy" id="11216"/>
    <lineage>
        <taxon>Viruses</taxon>
        <taxon>Riboviria</taxon>
        <taxon>Orthornavirae</taxon>
        <taxon>Negarnaviricota</taxon>
        <taxon>Haploviricotina</taxon>
        <taxon>Monjiviricetes</taxon>
        <taxon>Mononegavirales</taxon>
        <taxon>Paramyxoviridae</taxon>
        <taxon>Feraresvirinae</taxon>
        <taxon>Respirovirus</taxon>
        <taxon>Respirovirus pneumoniae</taxon>
    </lineage>
</organism>
<evidence type="ECO:0000256" key="2">
    <source>
        <dbReference type="ARBA" id="ARBA00020572"/>
    </source>
</evidence>
<dbReference type="Pfam" id="PF01806">
    <property type="entry name" value="Paramyxo_P"/>
    <property type="match status" value="1"/>
</dbReference>
<keyword evidence="4" id="KW-0693">Viral RNA replication</keyword>
<feature type="compositionally biased region" description="Polar residues" evidence="8">
    <location>
        <begin position="47"/>
        <end position="61"/>
    </location>
</feature>
<dbReference type="GO" id="GO:0006351">
    <property type="term" value="P:DNA-templated transcription"/>
    <property type="evidence" value="ECO:0007669"/>
    <property type="project" value="InterPro"/>
</dbReference>
<feature type="compositionally biased region" description="Polar residues" evidence="8">
    <location>
        <begin position="127"/>
        <end position="144"/>
    </location>
</feature>
<feature type="compositionally biased region" description="Basic and acidic residues" evidence="8">
    <location>
        <begin position="231"/>
        <end position="265"/>
    </location>
</feature>
<evidence type="ECO:0000259" key="9">
    <source>
        <dbReference type="Pfam" id="PF01806"/>
    </source>
</evidence>
<protein>
    <recommendedName>
        <fullName evidence="2">Phosphoprotein</fullName>
    </recommendedName>
</protein>
<evidence type="ECO:0000256" key="4">
    <source>
        <dbReference type="ARBA" id="ARBA00022953"/>
    </source>
</evidence>
<name>A0A1V0E139_9MONO</name>
<dbReference type="EMBL" id="KY674927">
    <property type="protein sequence ID" value="ARB07483.1"/>
    <property type="molecule type" value="Viral_cRNA"/>
</dbReference>
<evidence type="ECO:0000256" key="5">
    <source>
        <dbReference type="ARBA" id="ARBA00023054"/>
    </source>
</evidence>